<reference evidence="1 2" key="1">
    <citation type="journal article" date="2023" name="Nucleic Acids Res.">
        <title>The hologenome of Daphnia magna reveals possible DNA methylation and microbiome-mediated evolution of the host genome.</title>
        <authorList>
            <person name="Chaturvedi A."/>
            <person name="Li X."/>
            <person name="Dhandapani V."/>
            <person name="Marshall H."/>
            <person name="Kissane S."/>
            <person name="Cuenca-Cambronero M."/>
            <person name="Asole G."/>
            <person name="Calvet F."/>
            <person name="Ruiz-Romero M."/>
            <person name="Marangio P."/>
            <person name="Guigo R."/>
            <person name="Rago D."/>
            <person name="Mirbahai L."/>
            <person name="Eastwood N."/>
            <person name="Colbourne J.K."/>
            <person name="Zhou J."/>
            <person name="Mallon E."/>
            <person name="Orsini L."/>
        </authorList>
    </citation>
    <scope>NUCLEOTIDE SEQUENCE [LARGE SCALE GENOMIC DNA]</scope>
    <source>
        <strain evidence="1">LRV0_1</strain>
    </source>
</reference>
<keyword evidence="2" id="KW-1185">Reference proteome</keyword>
<evidence type="ECO:0000313" key="1">
    <source>
        <dbReference type="EMBL" id="KAK4028158.1"/>
    </source>
</evidence>
<dbReference type="Proteomes" id="UP001234178">
    <property type="component" value="Unassembled WGS sequence"/>
</dbReference>
<comment type="caution">
    <text evidence="1">The sequence shown here is derived from an EMBL/GenBank/DDBJ whole genome shotgun (WGS) entry which is preliminary data.</text>
</comment>
<accession>A0ABR0ASQ9</accession>
<organism evidence="1 2">
    <name type="scientific">Daphnia magna</name>
    <dbReference type="NCBI Taxonomy" id="35525"/>
    <lineage>
        <taxon>Eukaryota</taxon>
        <taxon>Metazoa</taxon>
        <taxon>Ecdysozoa</taxon>
        <taxon>Arthropoda</taxon>
        <taxon>Crustacea</taxon>
        <taxon>Branchiopoda</taxon>
        <taxon>Diplostraca</taxon>
        <taxon>Cladocera</taxon>
        <taxon>Anomopoda</taxon>
        <taxon>Daphniidae</taxon>
        <taxon>Daphnia</taxon>
    </lineage>
</organism>
<evidence type="ECO:0000313" key="2">
    <source>
        <dbReference type="Proteomes" id="UP001234178"/>
    </source>
</evidence>
<gene>
    <name evidence="1" type="ORF">OUZ56_017418</name>
</gene>
<dbReference type="EMBL" id="JAOYFB010000038">
    <property type="protein sequence ID" value="KAK4028158.1"/>
    <property type="molecule type" value="Genomic_DNA"/>
</dbReference>
<name>A0ABR0ASQ9_9CRUS</name>
<sequence>MSIDQSSTSMTAAIFYAVFTKLFRLCKCILQPSFRILCSSQVFENEYPHKVWKHDEFFRAFNTAAYGPKCLPFLRDNSRLSYRKANPKKSSC</sequence>
<proteinExistence type="predicted"/>
<protein>
    <submittedName>
        <fullName evidence="1">Uncharacterized protein</fullName>
    </submittedName>
</protein>